<dbReference type="GO" id="GO:0098719">
    <property type="term" value="P:sodium ion import across plasma membrane"/>
    <property type="evidence" value="ECO:0007669"/>
    <property type="project" value="TreeGrafter"/>
</dbReference>
<sequence>MSYLAYLNAEIFHLSGILSITFCGITMKNYVEQNISTKSHTTIKYAMKMLASSSETVIFMFLGVSTIQSTHDWNTWFVILTILFCSVYRIFGECLVIGEREEDR</sequence>
<keyword evidence="4 9" id="KW-1133">Transmembrane helix</keyword>
<dbReference type="GO" id="GO:0015385">
    <property type="term" value="F:sodium:proton antiporter activity"/>
    <property type="evidence" value="ECO:0007669"/>
    <property type="project" value="InterPro"/>
</dbReference>
<dbReference type="GO" id="GO:0015386">
    <property type="term" value="F:potassium:proton antiporter activity"/>
    <property type="evidence" value="ECO:0007669"/>
    <property type="project" value="TreeGrafter"/>
</dbReference>
<evidence type="ECO:0000256" key="8">
    <source>
        <dbReference type="ARBA" id="ARBA00023201"/>
    </source>
</evidence>
<keyword evidence="12" id="KW-1185">Reference proteome</keyword>
<evidence type="ECO:0000256" key="5">
    <source>
        <dbReference type="ARBA" id="ARBA00023053"/>
    </source>
</evidence>
<dbReference type="OrthoDB" id="196264at2759"/>
<dbReference type="InterPro" id="IPR006153">
    <property type="entry name" value="Cation/H_exchanger_TM"/>
</dbReference>
<dbReference type="InterPro" id="IPR018422">
    <property type="entry name" value="Cation/H_exchanger_CPA1"/>
</dbReference>
<accession>A0A5B7IXW2</accession>
<keyword evidence="6" id="KW-0406">Ion transport</keyword>
<evidence type="ECO:0000313" key="11">
    <source>
        <dbReference type="EMBL" id="MPC87119.1"/>
    </source>
</evidence>
<evidence type="ECO:0000256" key="3">
    <source>
        <dbReference type="ARBA" id="ARBA00022692"/>
    </source>
</evidence>
<feature type="transmembrane region" description="Helical" evidence="9">
    <location>
        <begin position="45"/>
        <end position="67"/>
    </location>
</feature>
<dbReference type="Proteomes" id="UP000324222">
    <property type="component" value="Unassembled WGS sequence"/>
</dbReference>
<keyword evidence="8" id="KW-0739">Sodium transport</keyword>
<dbReference type="PANTHER" id="PTHR10110">
    <property type="entry name" value="SODIUM/HYDROGEN EXCHANGER"/>
    <property type="match status" value="1"/>
</dbReference>
<feature type="transmembrane region" description="Helical" evidence="9">
    <location>
        <begin position="73"/>
        <end position="91"/>
    </location>
</feature>
<feature type="domain" description="Cation/H+ exchanger transmembrane" evidence="10">
    <location>
        <begin position="1"/>
        <end position="92"/>
    </location>
</feature>
<comment type="subcellular location">
    <subcellularLocation>
        <location evidence="1">Membrane</location>
        <topology evidence="1">Multi-pass membrane protein</topology>
    </subcellularLocation>
</comment>
<dbReference type="GO" id="GO:0051453">
    <property type="term" value="P:regulation of intracellular pH"/>
    <property type="evidence" value="ECO:0007669"/>
    <property type="project" value="TreeGrafter"/>
</dbReference>
<proteinExistence type="predicted"/>
<dbReference type="Pfam" id="PF00999">
    <property type="entry name" value="Na_H_Exchanger"/>
    <property type="match status" value="1"/>
</dbReference>
<keyword evidence="5" id="KW-0915">Sodium</keyword>
<dbReference type="PANTHER" id="PTHR10110:SF98">
    <property type="entry name" value="SODIUM_HYDROGEN EXCHANGER"/>
    <property type="match status" value="1"/>
</dbReference>
<dbReference type="GO" id="GO:0005886">
    <property type="term" value="C:plasma membrane"/>
    <property type="evidence" value="ECO:0007669"/>
    <property type="project" value="TreeGrafter"/>
</dbReference>
<keyword evidence="2" id="KW-0813">Transport</keyword>
<name>A0A5B7IXW2_PORTR</name>
<keyword evidence="3 9" id="KW-0812">Transmembrane</keyword>
<gene>
    <name evidence="11" type="primary">Slc9a2</name>
    <name evidence="11" type="ORF">E2C01_081970</name>
</gene>
<organism evidence="11 12">
    <name type="scientific">Portunus trituberculatus</name>
    <name type="common">Swimming crab</name>
    <name type="synonym">Neptunus trituberculatus</name>
    <dbReference type="NCBI Taxonomy" id="210409"/>
    <lineage>
        <taxon>Eukaryota</taxon>
        <taxon>Metazoa</taxon>
        <taxon>Ecdysozoa</taxon>
        <taxon>Arthropoda</taxon>
        <taxon>Crustacea</taxon>
        <taxon>Multicrustacea</taxon>
        <taxon>Malacostraca</taxon>
        <taxon>Eumalacostraca</taxon>
        <taxon>Eucarida</taxon>
        <taxon>Decapoda</taxon>
        <taxon>Pleocyemata</taxon>
        <taxon>Brachyura</taxon>
        <taxon>Eubrachyura</taxon>
        <taxon>Portunoidea</taxon>
        <taxon>Portunidae</taxon>
        <taxon>Portuninae</taxon>
        <taxon>Portunus</taxon>
    </lineage>
</organism>
<evidence type="ECO:0000256" key="4">
    <source>
        <dbReference type="ARBA" id="ARBA00022989"/>
    </source>
</evidence>
<evidence type="ECO:0000259" key="10">
    <source>
        <dbReference type="Pfam" id="PF00999"/>
    </source>
</evidence>
<evidence type="ECO:0000256" key="1">
    <source>
        <dbReference type="ARBA" id="ARBA00004141"/>
    </source>
</evidence>
<protein>
    <submittedName>
        <fullName evidence="11">Sodium/hydrogen exchanger 2</fullName>
    </submittedName>
</protein>
<feature type="transmembrane region" description="Helical" evidence="9">
    <location>
        <begin position="6"/>
        <end position="25"/>
    </location>
</feature>
<evidence type="ECO:0000256" key="7">
    <source>
        <dbReference type="ARBA" id="ARBA00023136"/>
    </source>
</evidence>
<dbReference type="AlphaFoldDB" id="A0A5B7IXW2"/>
<evidence type="ECO:0000313" key="12">
    <source>
        <dbReference type="Proteomes" id="UP000324222"/>
    </source>
</evidence>
<evidence type="ECO:0000256" key="2">
    <source>
        <dbReference type="ARBA" id="ARBA00022448"/>
    </source>
</evidence>
<dbReference type="EMBL" id="VSRR010073541">
    <property type="protein sequence ID" value="MPC87119.1"/>
    <property type="molecule type" value="Genomic_DNA"/>
</dbReference>
<keyword evidence="7 9" id="KW-0472">Membrane</keyword>
<evidence type="ECO:0000256" key="6">
    <source>
        <dbReference type="ARBA" id="ARBA00023065"/>
    </source>
</evidence>
<evidence type="ECO:0000256" key="9">
    <source>
        <dbReference type="SAM" id="Phobius"/>
    </source>
</evidence>
<reference evidence="11 12" key="1">
    <citation type="submission" date="2019-05" db="EMBL/GenBank/DDBJ databases">
        <title>Another draft genome of Portunus trituberculatus and its Hox gene families provides insights of decapod evolution.</title>
        <authorList>
            <person name="Jeong J.-H."/>
            <person name="Song I."/>
            <person name="Kim S."/>
            <person name="Choi T."/>
            <person name="Kim D."/>
            <person name="Ryu S."/>
            <person name="Kim W."/>
        </authorList>
    </citation>
    <scope>NUCLEOTIDE SEQUENCE [LARGE SCALE GENOMIC DNA]</scope>
    <source>
        <tissue evidence="11">Muscle</tissue>
    </source>
</reference>
<comment type="caution">
    <text evidence="11">The sequence shown here is derived from an EMBL/GenBank/DDBJ whole genome shotgun (WGS) entry which is preliminary data.</text>
</comment>